<keyword evidence="2" id="KW-1133">Transmembrane helix</keyword>
<evidence type="ECO:0000313" key="4">
    <source>
        <dbReference type="Proteomes" id="UP000006671"/>
    </source>
</evidence>
<accession>D2VAX5</accession>
<reference evidence="3 4" key="1">
    <citation type="journal article" date="2010" name="Cell">
        <title>The genome of Naegleria gruberi illuminates early eukaryotic versatility.</title>
        <authorList>
            <person name="Fritz-Laylin L.K."/>
            <person name="Prochnik S.E."/>
            <person name="Ginger M.L."/>
            <person name="Dacks J.B."/>
            <person name="Carpenter M.L."/>
            <person name="Field M.C."/>
            <person name="Kuo A."/>
            <person name="Paredez A."/>
            <person name="Chapman J."/>
            <person name="Pham J."/>
            <person name="Shu S."/>
            <person name="Neupane R."/>
            <person name="Cipriano M."/>
            <person name="Mancuso J."/>
            <person name="Tu H."/>
            <person name="Salamov A."/>
            <person name="Lindquist E."/>
            <person name="Shapiro H."/>
            <person name="Lucas S."/>
            <person name="Grigoriev I.V."/>
            <person name="Cande W.Z."/>
            <person name="Fulton C."/>
            <person name="Rokhsar D.S."/>
            <person name="Dawson S.C."/>
        </authorList>
    </citation>
    <scope>NUCLEOTIDE SEQUENCE [LARGE SCALE GENOMIC DNA]</scope>
    <source>
        <strain evidence="3 4">NEG-M</strain>
    </source>
</reference>
<keyword evidence="4" id="KW-1185">Reference proteome</keyword>
<dbReference type="InParanoid" id="D2VAX5"/>
<evidence type="ECO:0000313" key="3">
    <source>
        <dbReference type="EMBL" id="EFC46157.1"/>
    </source>
</evidence>
<dbReference type="RefSeq" id="XP_002678901.1">
    <property type="nucleotide sequence ID" value="XM_002678855.1"/>
</dbReference>
<dbReference type="SUPFAM" id="SSF48097">
    <property type="entry name" value="Regulator of G-protein signaling, RGS"/>
    <property type="match status" value="1"/>
</dbReference>
<protein>
    <submittedName>
        <fullName evidence="3">Predicted protein</fullName>
    </submittedName>
</protein>
<organism evidence="4">
    <name type="scientific">Naegleria gruberi</name>
    <name type="common">Amoeba</name>
    <dbReference type="NCBI Taxonomy" id="5762"/>
    <lineage>
        <taxon>Eukaryota</taxon>
        <taxon>Discoba</taxon>
        <taxon>Heterolobosea</taxon>
        <taxon>Tetramitia</taxon>
        <taxon>Eutetramitia</taxon>
        <taxon>Vahlkampfiidae</taxon>
        <taxon>Naegleria</taxon>
    </lineage>
</organism>
<dbReference type="Proteomes" id="UP000006671">
    <property type="component" value="Unassembled WGS sequence"/>
</dbReference>
<feature type="transmembrane region" description="Helical" evidence="2">
    <location>
        <begin position="137"/>
        <end position="157"/>
    </location>
</feature>
<dbReference type="InterPro" id="IPR036305">
    <property type="entry name" value="RGS_sf"/>
</dbReference>
<feature type="transmembrane region" description="Helical" evidence="2">
    <location>
        <begin position="301"/>
        <end position="330"/>
    </location>
</feature>
<sequence length="544" mass="60929">MSDSGFSSSSQANLIGSTMIELSDVASSSEGIQKSSVEHQLKFASPRYSTGEGTTQIKLNIAMSKYDNSSSDDHSDNGKSFPSANKPHDKSGSIASSKTPRSSTTKSTTSSEGAIKLRTCCGTLELSWLKILNLSSLSFNLLAFLILGAIIIVSFVMTSNYSQKLSGIDDDTAYYRHLMIHDARGAAFCNGNEEIAERFIEDYSGHYKGFMANINIILASVPKNLQYQVAHNISIDDLRTAKAMGVESLVIKYAKEGNYSIAMDLLESEAYKYYVEGFDIEFEPLVDYIQQLTKDSLDFSVIITTICLIVICVSILIVVPVMIASIVLSVKKDATNSKKLKQIKAFLLMDTFRDDKLRNLFKNHCKQEMSLDNFLLLDKITDYKCLCEKSFDIQVYLYDSDLSLSDGVSEASSATETKKKKKKKGYTEKDLAEIEKKKYEIAFEIFTDFLDVHGEKSVNINKQVGDKVKQQLDFFATGQNEHLGDQLFDGVESEICILMLDTHHRFKQTVEFQKQTQKEALRGKLRKKEDKSERKLSSLAVKQQ</sequence>
<dbReference type="Gene3D" id="1.10.167.10">
    <property type="entry name" value="Regulator of G-protein Signalling 4, domain 2"/>
    <property type="match status" value="1"/>
</dbReference>
<gene>
    <name evidence="3" type="ORF">NAEGRDRAFT_66012</name>
</gene>
<keyword evidence="2" id="KW-0472">Membrane</keyword>
<dbReference type="OrthoDB" id="10370325at2759"/>
<evidence type="ECO:0000256" key="2">
    <source>
        <dbReference type="SAM" id="Phobius"/>
    </source>
</evidence>
<feature type="region of interest" description="Disordered" evidence="1">
    <location>
        <begin position="521"/>
        <end position="544"/>
    </location>
</feature>
<dbReference type="VEuPathDB" id="AmoebaDB:NAEGRDRAFT_66012"/>
<feature type="compositionally biased region" description="Low complexity" evidence="1">
    <location>
        <begin position="96"/>
        <end position="110"/>
    </location>
</feature>
<dbReference type="KEGG" id="ngr:NAEGRDRAFT_66012"/>
<feature type="region of interest" description="Disordered" evidence="1">
    <location>
        <begin position="68"/>
        <end position="110"/>
    </location>
</feature>
<dbReference type="EMBL" id="GG738860">
    <property type="protein sequence ID" value="EFC46157.1"/>
    <property type="molecule type" value="Genomic_DNA"/>
</dbReference>
<dbReference type="GeneID" id="8859331"/>
<evidence type="ECO:0000256" key="1">
    <source>
        <dbReference type="SAM" id="MobiDB-lite"/>
    </source>
</evidence>
<proteinExistence type="predicted"/>
<dbReference type="AlphaFoldDB" id="D2VAX5"/>
<dbReference type="OMA" id="FMANINI"/>
<keyword evidence="2" id="KW-0812">Transmembrane</keyword>
<feature type="compositionally biased region" description="Basic and acidic residues" evidence="1">
    <location>
        <begin position="521"/>
        <end position="536"/>
    </location>
</feature>
<dbReference type="InterPro" id="IPR044926">
    <property type="entry name" value="RGS_subdomain_2"/>
</dbReference>
<name>D2VAX5_NAEGR</name>